<organism evidence="1 2">
    <name type="scientific">Aestuariibaculum suncheonense</name>
    <dbReference type="NCBI Taxonomy" id="1028745"/>
    <lineage>
        <taxon>Bacteria</taxon>
        <taxon>Pseudomonadati</taxon>
        <taxon>Bacteroidota</taxon>
        <taxon>Flavobacteriia</taxon>
        <taxon>Flavobacteriales</taxon>
        <taxon>Flavobacteriaceae</taxon>
    </lineage>
</organism>
<evidence type="ECO:0000313" key="1">
    <source>
        <dbReference type="EMBL" id="MBD0835243.1"/>
    </source>
</evidence>
<reference evidence="1" key="1">
    <citation type="journal article" date="2013" name="Int. J. Syst. Evol. Microbiol.">
        <title>Aestuariibaculum suncheonense gen. nov., sp. nov., a marine bacterium of the family Flavobacteriaceae isolated from a tidal flat and emended descriptions of the genera Gaetbulibacter and Tamlana.</title>
        <authorList>
            <person name="Jeong S.H."/>
            <person name="Park M.S."/>
            <person name="Jin H.M."/>
            <person name="Lee K."/>
            <person name="Park W."/>
            <person name="Jeon C.O."/>
        </authorList>
    </citation>
    <scope>NUCLEOTIDE SEQUENCE</scope>
    <source>
        <strain evidence="1">SC17</strain>
    </source>
</reference>
<proteinExistence type="predicted"/>
<sequence>MPNPYIDNSERWLALAEIDYLTQFVKAWIPFNAWYMNMYPTLKRDRVIIEEIKSNPNLFRDKIIALLNGTDNDSIIFKGQIAKLHQYLESIYIPNADSRITFKSLSIETNPITSETLTFRRWVYKVELTRTGNAININSLVTNSGSITQYTFNQSKFDVENLNNHLQQNSSLTENQRNCLLDTYRKIDPKKPTNLISSNRQGIEAGNIFLINDVEKLVKGLIEVIYKLRNILFHGELIPNKDNKKVYEPAFYILKTLIQSLN</sequence>
<name>A0A8J6UAF6_9FLAO</name>
<protein>
    <submittedName>
        <fullName evidence="1">Uncharacterized protein</fullName>
    </submittedName>
</protein>
<dbReference type="EMBL" id="JACVXC010000002">
    <property type="protein sequence ID" value="MBD0835243.1"/>
    <property type="molecule type" value="Genomic_DNA"/>
</dbReference>
<keyword evidence="2" id="KW-1185">Reference proteome</keyword>
<evidence type="ECO:0000313" key="2">
    <source>
        <dbReference type="Proteomes" id="UP000602057"/>
    </source>
</evidence>
<dbReference type="Proteomes" id="UP000602057">
    <property type="component" value="Unassembled WGS sequence"/>
</dbReference>
<dbReference type="AlphaFoldDB" id="A0A8J6UAF6"/>
<gene>
    <name evidence="1" type="ORF">ICJ84_07350</name>
</gene>
<accession>A0A8J6UAF6</accession>
<reference evidence="1" key="2">
    <citation type="submission" date="2020-09" db="EMBL/GenBank/DDBJ databases">
        <authorList>
            <person name="Wu Z."/>
        </authorList>
    </citation>
    <scope>NUCLEOTIDE SEQUENCE</scope>
    <source>
        <strain evidence="1">SC17</strain>
    </source>
</reference>
<comment type="caution">
    <text evidence="1">The sequence shown here is derived from an EMBL/GenBank/DDBJ whole genome shotgun (WGS) entry which is preliminary data.</text>
</comment>
<dbReference type="RefSeq" id="WP_188215724.1">
    <property type="nucleotide sequence ID" value="NZ_BAABGH010000010.1"/>
</dbReference>